<sequence>MRQTAQTSSQGLDQQHIAPVELSIDQFQQPLEPSIKATTPPFTSKPAKKPVVAKTVCYLPAPNLANAKKYKRTSLEARAYAFIRKKLLREENIDLDRLRAYDDPYINKKLEEYKVDKVFPKAQRGDQPLRDFRKLVKQCIRYLFQVPEDLPYKLDYCKPAGIGLFVTKDITTDDLALAFKKWEKRNSELAWAPVTTRDHDSCFANKWVEEGTDSKKGQWWKKFWKDEETEVEEGKVAYKATFLIYGRLMFANHDDNGHFMFKPFHPKTPVVAGHTITGTVTIEPQLVDKGRMLKAGDQILIYYDHDMEFDGLPGHQFLPRTDQQNGDDELERVRREEDGVVGKKAEWNAGISETEIVDDVRADSDFEVDGCAAEESHFEELPKKKSKSKKRQMVSKRKGVARRCRSAV</sequence>
<reference evidence="1" key="1">
    <citation type="submission" date="2023-04" db="EMBL/GenBank/DDBJ databases">
        <title>Draft Genome sequencing of Naganishia species isolated from polar environments using Oxford Nanopore Technology.</title>
        <authorList>
            <person name="Leo P."/>
            <person name="Venkateswaran K."/>
        </authorList>
    </citation>
    <scope>NUCLEOTIDE SEQUENCE</scope>
    <source>
        <strain evidence="1">MNA-CCFEE 5425</strain>
    </source>
</reference>
<proteinExistence type="predicted"/>
<gene>
    <name evidence="1" type="ORF">QFC22_006740</name>
</gene>
<dbReference type="EMBL" id="JASBWU010000043">
    <property type="protein sequence ID" value="KAJ9110403.1"/>
    <property type="molecule type" value="Genomic_DNA"/>
</dbReference>
<comment type="caution">
    <text evidence="1">The sequence shown here is derived from an EMBL/GenBank/DDBJ whole genome shotgun (WGS) entry which is preliminary data.</text>
</comment>
<dbReference type="Proteomes" id="UP001243375">
    <property type="component" value="Unassembled WGS sequence"/>
</dbReference>
<organism evidence="1 2">
    <name type="scientific">Naganishia vaughanmartiniae</name>
    <dbReference type="NCBI Taxonomy" id="1424756"/>
    <lineage>
        <taxon>Eukaryota</taxon>
        <taxon>Fungi</taxon>
        <taxon>Dikarya</taxon>
        <taxon>Basidiomycota</taxon>
        <taxon>Agaricomycotina</taxon>
        <taxon>Tremellomycetes</taxon>
        <taxon>Filobasidiales</taxon>
        <taxon>Filobasidiaceae</taxon>
        <taxon>Naganishia</taxon>
    </lineage>
</organism>
<evidence type="ECO:0000313" key="2">
    <source>
        <dbReference type="Proteomes" id="UP001243375"/>
    </source>
</evidence>
<name>A0ACC2WG75_9TREE</name>
<keyword evidence="2" id="KW-1185">Reference proteome</keyword>
<evidence type="ECO:0000313" key="1">
    <source>
        <dbReference type="EMBL" id="KAJ9110403.1"/>
    </source>
</evidence>
<protein>
    <submittedName>
        <fullName evidence="1">Uncharacterized protein</fullName>
    </submittedName>
</protein>
<accession>A0ACC2WG75</accession>